<dbReference type="AlphaFoldDB" id="A0A6H1U8N8"/>
<proteinExistence type="predicted"/>
<gene>
    <name evidence="2" type="primary">ycf37</name>
</gene>
<dbReference type="Pfam" id="PF14559">
    <property type="entry name" value="TPR_19"/>
    <property type="match status" value="1"/>
</dbReference>
<dbReference type="PROSITE" id="PS50005">
    <property type="entry name" value="TPR"/>
    <property type="match status" value="2"/>
</dbReference>
<keyword evidence="2" id="KW-0150">Chloroplast</keyword>
<keyword evidence="2" id="KW-0934">Plastid</keyword>
<dbReference type="InterPro" id="IPR019734">
    <property type="entry name" value="TPR_rpt"/>
</dbReference>
<dbReference type="SUPFAM" id="SSF48452">
    <property type="entry name" value="TPR-like"/>
    <property type="match status" value="1"/>
</dbReference>
<protein>
    <submittedName>
        <fullName evidence="2">Conserved hypothetical plastid protein</fullName>
    </submittedName>
</protein>
<evidence type="ECO:0000313" key="2">
    <source>
        <dbReference type="EMBL" id="QIZ74570.1"/>
    </source>
</evidence>
<keyword evidence="1" id="KW-0802">TPR repeat</keyword>
<reference evidence="2" key="1">
    <citation type="submission" date="2020-03" db="EMBL/GenBank/DDBJ databases">
        <title>Complete organellar genome analysis of the invasive marine red alga Caulacanthus okamurae (Caulacanthaceae, Rhodophyta) from Moss Landing, California, USA.</title>
        <authorList>
            <person name="Hughey J.R."/>
        </authorList>
    </citation>
    <scope>NUCLEOTIDE SEQUENCE</scope>
</reference>
<accession>A0A6H1U8N8</accession>
<name>A0A6H1U8N8_9FLOR</name>
<dbReference type="SMART" id="SM00028">
    <property type="entry name" value="TPR"/>
    <property type="match status" value="2"/>
</dbReference>
<geneLocation type="chloroplast" evidence="2"/>
<organism evidence="2">
    <name type="scientific">Caulacanthus okamurae</name>
    <dbReference type="NCBI Taxonomy" id="152008"/>
    <lineage>
        <taxon>Eukaryota</taxon>
        <taxon>Rhodophyta</taxon>
        <taxon>Florideophyceae</taxon>
        <taxon>Rhodymeniophycidae</taxon>
        <taxon>Gigartinales</taxon>
        <taxon>Caulacanthaceae</taxon>
        <taxon>Caulacanthus</taxon>
    </lineage>
</organism>
<dbReference type="GeneID" id="54615545"/>
<dbReference type="InterPro" id="IPR011990">
    <property type="entry name" value="TPR-like_helical_dom_sf"/>
</dbReference>
<dbReference type="Gene3D" id="1.25.40.10">
    <property type="entry name" value="Tetratricopeptide repeat domain"/>
    <property type="match status" value="1"/>
</dbReference>
<feature type="repeat" description="TPR" evidence="1">
    <location>
        <begin position="108"/>
        <end position="141"/>
    </location>
</feature>
<feature type="repeat" description="TPR" evidence="1">
    <location>
        <begin position="74"/>
        <end position="107"/>
    </location>
</feature>
<dbReference type="RefSeq" id="YP_009773953.1">
    <property type="nucleotide sequence ID" value="NC_047434.1"/>
</dbReference>
<dbReference type="EMBL" id="MT193838">
    <property type="protein sequence ID" value="QIZ74570.1"/>
    <property type="molecule type" value="Genomic_DNA"/>
</dbReference>
<evidence type="ECO:0000256" key="1">
    <source>
        <dbReference type="PROSITE-ProRule" id="PRU00339"/>
    </source>
</evidence>
<sequence>MLKIYLLCLTCFLLPVCFLITLEIYKTLKNHIVVYYSNNSNSLNSTQAYIRQKKWLTCIKILEKNIALQKKSTTKYYNILGFCYYYINEYQLSEYYYEQVLKQKPNNISILYKLAKVYLLNKKDKDAKNIYQKILKLDKNNNIAKKK</sequence>